<evidence type="ECO:0000313" key="2">
    <source>
        <dbReference type="EMBL" id="MFC1421166.1"/>
    </source>
</evidence>
<organism evidence="2 3">
    <name type="scientific">Streptacidiphilus cavernicola</name>
    <dbReference type="NCBI Taxonomy" id="3342716"/>
    <lineage>
        <taxon>Bacteria</taxon>
        <taxon>Bacillati</taxon>
        <taxon>Actinomycetota</taxon>
        <taxon>Actinomycetes</taxon>
        <taxon>Kitasatosporales</taxon>
        <taxon>Streptomycetaceae</taxon>
        <taxon>Streptacidiphilus</taxon>
    </lineage>
</organism>
<feature type="compositionally biased region" description="Basic residues" evidence="1">
    <location>
        <begin position="351"/>
        <end position="363"/>
    </location>
</feature>
<protein>
    <recommendedName>
        <fullName evidence="4">DUF4158 domain-containing protein</fullName>
    </recommendedName>
</protein>
<sequence>MHFLVEFTCATSRGRAELREGRMELSLLVGEQSLSRAGWEHLQSADLEALWELAERDRRHLTEDLRRQLTDRLPLMLAAQWILNGKTPRKRQPRYRAFLNLAADEFETRGITASTSTRYLDNEDLLPFWLDQVALGRSTTSATADISERVESETRHYRSDLQEEFYIRLRAALTEIGQAWAQLLGGVLLAHPGEVAAIFHEHRLSVSWELQSVLASVLPCARLRTAEFSWLAGRVPAILSLFLRERKRGLVGLVLETEHTQTFNAEQAALLLRNVVRLLDRPVLLDHVEEGSAGSLGPRRTITGGDRVESELHWQLHGFGYGTHDAGLTHAMLLPAVQAAWEGRELETPKSRRTPARPRHPRR</sequence>
<dbReference type="Proteomes" id="UP001592531">
    <property type="component" value="Unassembled WGS sequence"/>
</dbReference>
<gene>
    <name evidence="2" type="ORF">ACEZDE_31665</name>
</gene>
<dbReference type="RefSeq" id="WP_380543851.1">
    <property type="nucleotide sequence ID" value="NZ_JBHFAB010000034.1"/>
</dbReference>
<dbReference type="EMBL" id="JBHFAB010000034">
    <property type="protein sequence ID" value="MFC1421166.1"/>
    <property type="molecule type" value="Genomic_DNA"/>
</dbReference>
<proteinExistence type="predicted"/>
<reference evidence="2 3" key="1">
    <citation type="submission" date="2024-09" db="EMBL/GenBank/DDBJ databases">
        <authorList>
            <person name="Lee S.D."/>
        </authorList>
    </citation>
    <scope>NUCLEOTIDE SEQUENCE [LARGE SCALE GENOMIC DNA]</scope>
    <source>
        <strain evidence="2 3">N8-3</strain>
    </source>
</reference>
<evidence type="ECO:0008006" key="4">
    <source>
        <dbReference type="Google" id="ProtNLM"/>
    </source>
</evidence>
<keyword evidence="3" id="KW-1185">Reference proteome</keyword>
<evidence type="ECO:0000313" key="3">
    <source>
        <dbReference type="Proteomes" id="UP001592531"/>
    </source>
</evidence>
<evidence type="ECO:0000256" key="1">
    <source>
        <dbReference type="SAM" id="MobiDB-lite"/>
    </source>
</evidence>
<accession>A0ABV6W597</accession>
<name>A0ABV6W597_9ACTN</name>
<comment type="caution">
    <text evidence="2">The sequence shown here is derived from an EMBL/GenBank/DDBJ whole genome shotgun (WGS) entry which is preliminary data.</text>
</comment>
<feature type="region of interest" description="Disordered" evidence="1">
    <location>
        <begin position="344"/>
        <end position="363"/>
    </location>
</feature>